<proteinExistence type="predicted"/>
<sequence>MLELKAALAAFGRLFYEFDRFRFLKAKSDRESQADATKNDPEHAATERFGAPAGRVRVSVEPKPKQD</sequence>
<dbReference type="EMBL" id="KP795616">
    <property type="protein sequence ID" value="AKN38797.1"/>
    <property type="molecule type" value="Genomic_DNA"/>
</dbReference>
<accession>A0A0H3ZW44</accession>
<protein>
    <submittedName>
        <fullName evidence="2">Uncharacterized protein</fullName>
    </submittedName>
</protein>
<dbReference type="AlphaFoldDB" id="A0A0H3ZW44"/>
<organism evidence="2">
    <name type="scientific">Enterovibrio sp. FF_113</name>
    <dbReference type="NCBI Taxonomy" id="1660266"/>
    <lineage>
        <taxon>Bacteria</taxon>
        <taxon>Pseudomonadati</taxon>
        <taxon>Pseudomonadota</taxon>
        <taxon>Gammaproteobacteria</taxon>
        <taxon>Vibrionales</taxon>
        <taxon>Vibrionaceae</taxon>
        <taxon>Enterovibrio</taxon>
    </lineage>
</organism>
<feature type="compositionally biased region" description="Basic and acidic residues" evidence="1">
    <location>
        <begin position="58"/>
        <end position="67"/>
    </location>
</feature>
<feature type="region of interest" description="Disordered" evidence="1">
    <location>
        <begin position="28"/>
        <end position="67"/>
    </location>
</feature>
<evidence type="ECO:0000256" key="1">
    <source>
        <dbReference type="SAM" id="MobiDB-lite"/>
    </source>
</evidence>
<reference evidence="2" key="1">
    <citation type="journal article" date="2015" name="MBio">
        <title>Eco-Evolutionary Dynamics of Episomes among Ecologically Cohesive Bacterial Populations.</title>
        <authorList>
            <person name="Xue H."/>
            <person name="Cordero O.X."/>
            <person name="Camas F.M."/>
            <person name="Trimble W."/>
            <person name="Meyer F."/>
            <person name="Guglielmini J."/>
            <person name="Rocha E.P."/>
            <person name="Polz M.F."/>
        </authorList>
    </citation>
    <scope>NUCLEOTIDE SEQUENCE</scope>
    <source>
        <strain evidence="2">FF_113</strain>
    </source>
</reference>
<evidence type="ECO:0000313" key="2">
    <source>
        <dbReference type="EMBL" id="AKN38797.1"/>
    </source>
</evidence>
<name>A0A0H3ZW44_9GAMM</name>
<feature type="compositionally biased region" description="Basic and acidic residues" evidence="1">
    <location>
        <begin position="28"/>
        <end position="46"/>
    </location>
</feature>